<sequence length="467" mass="50568">MTKRVVIIGGGFSGTALAIHLARQTSSPLAITVVEPRAALAQGVAYSTSDPAHRINVPAEKMQLSAAEQGDFDRWYRQQTAYTQDTAARWTDGSVYPQRGAFARYIAEKFVEAQRYSPATLSHLRDEAIALRDNHVLTRQGQLIAADAVVLAVSHPPPALPGMIARSLAGHPGLIADPWRPDALEAVKPSDRIAIIGSGLTMADNVASLQLRGHAGPIIAFSRHGLLPRPNANGAITPWPLAALDDLTLSLNDWTAYIRSEIARAAEQGTPWQAVLDTVRANGQRIWSGFSLAEQRRFLRHLRAWWDVHRYRIAPQVSQLLEQKQQQGALQVLAARLRQAASEGDAIRLRLSPRHGAPRDIRVDKLIVTTGPAHGGLLESQPLLRELAANGELQADPLQLGILVNAHSQTINQAGEANPRLLVVGPAARGRFGELMGLPQVAEHAEAVAQQLLATVLAPQQEGRCLA</sequence>
<gene>
    <name evidence="2" type="ORF">PMPD1_2219</name>
</gene>
<keyword evidence="3" id="KW-1185">Reference proteome</keyword>
<dbReference type="Pfam" id="PF13454">
    <property type="entry name" value="NAD_binding_9"/>
    <property type="match status" value="1"/>
</dbReference>
<dbReference type="PANTHER" id="PTHR40254">
    <property type="entry name" value="BLR0577 PROTEIN"/>
    <property type="match status" value="1"/>
</dbReference>
<protein>
    <submittedName>
        <fullName evidence="2">FAD-dependent oxidoreductase</fullName>
    </submittedName>
</protein>
<dbReference type="Gene3D" id="3.50.50.60">
    <property type="entry name" value="FAD/NAD(P)-binding domain"/>
    <property type="match status" value="1"/>
</dbReference>
<evidence type="ECO:0000259" key="1">
    <source>
        <dbReference type="Pfam" id="PF13454"/>
    </source>
</evidence>
<feature type="domain" description="FAD-dependent urate hydroxylase HpyO/Asp monooxygenase CreE-like FAD/NAD(P)-binding" evidence="1">
    <location>
        <begin position="6"/>
        <end position="155"/>
    </location>
</feature>
<evidence type="ECO:0000313" key="3">
    <source>
        <dbReference type="Proteomes" id="UP000505325"/>
    </source>
</evidence>
<dbReference type="PANTHER" id="PTHR40254:SF1">
    <property type="entry name" value="BLR0577 PROTEIN"/>
    <property type="match status" value="1"/>
</dbReference>
<dbReference type="Gene3D" id="3.50.50.100">
    <property type="match status" value="1"/>
</dbReference>
<dbReference type="RefSeq" id="WP_173634125.1">
    <property type="nucleotide sequence ID" value="NZ_CP054212.1"/>
</dbReference>
<dbReference type="EMBL" id="CP054212">
    <property type="protein sequence ID" value="QKJ87164.1"/>
    <property type="molecule type" value="Genomic_DNA"/>
</dbReference>
<proteinExistence type="predicted"/>
<dbReference type="InterPro" id="IPR038732">
    <property type="entry name" value="HpyO/CreE_NAD-binding"/>
</dbReference>
<dbReference type="InterPro" id="IPR036188">
    <property type="entry name" value="FAD/NAD-bd_sf"/>
</dbReference>
<name>A0A6M8UC86_9GAMM</name>
<reference evidence="2 3" key="1">
    <citation type="submission" date="2020-06" db="EMBL/GenBank/DDBJ databases">
        <title>Genome sequence of Paramixta manurensis strain PD-1.</title>
        <authorList>
            <person name="Lee C.W."/>
            <person name="Kim J."/>
        </authorList>
    </citation>
    <scope>NUCLEOTIDE SEQUENCE [LARGE SCALE GENOMIC DNA]</scope>
    <source>
        <strain evidence="2 3">PD-1</strain>
    </source>
</reference>
<dbReference type="Proteomes" id="UP000505325">
    <property type="component" value="Chromosome"/>
</dbReference>
<evidence type="ECO:0000313" key="2">
    <source>
        <dbReference type="EMBL" id="QKJ87164.1"/>
    </source>
</evidence>
<dbReference type="SUPFAM" id="SSF51905">
    <property type="entry name" value="FAD/NAD(P)-binding domain"/>
    <property type="match status" value="2"/>
</dbReference>
<dbReference type="AlphaFoldDB" id="A0A6M8UC86"/>
<accession>A0A6M8UC86</accession>
<dbReference type="KEGG" id="pmak:PMPD1_2219"/>
<dbReference type="InterPro" id="IPR052189">
    <property type="entry name" value="L-asp_N-monooxygenase_NS-form"/>
</dbReference>
<organism evidence="2 3">
    <name type="scientific">Paramixta manurensis</name>
    <dbReference type="NCBI Taxonomy" id="2740817"/>
    <lineage>
        <taxon>Bacteria</taxon>
        <taxon>Pseudomonadati</taxon>
        <taxon>Pseudomonadota</taxon>
        <taxon>Gammaproteobacteria</taxon>
        <taxon>Enterobacterales</taxon>
        <taxon>Erwiniaceae</taxon>
        <taxon>Paramixta</taxon>
    </lineage>
</organism>